<gene>
    <name evidence="1" type="ORF">E2C01_065083</name>
</gene>
<evidence type="ECO:0000313" key="2">
    <source>
        <dbReference type="Proteomes" id="UP000324222"/>
    </source>
</evidence>
<dbReference type="EMBL" id="VSRR010031773">
    <property type="protein sequence ID" value="MPC70823.1"/>
    <property type="molecule type" value="Genomic_DNA"/>
</dbReference>
<dbReference type="AlphaFoldDB" id="A0A5B7HKX8"/>
<organism evidence="1 2">
    <name type="scientific">Portunus trituberculatus</name>
    <name type="common">Swimming crab</name>
    <name type="synonym">Neptunus trituberculatus</name>
    <dbReference type="NCBI Taxonomy" id="210409"/>
    <lineage>
        <taxon>Eukaryota</taxon>
        <taxon>Metazoa</taxon>
        <taxon>Ecdysozoa</taxon>
        <taxon>Arthropoda</taxon>
        <taxon>Crustacea</taxon>
        <taxon>Multicrustacea</taxon>
        <taxon>Malacostraca</taxon>
        <taxon>Eumalacostraca</taxon>
        <taxon>Eucarida</taxon>
        <taxon>Decapoda</taxon>
        <taxon>Pleocyemata</taxon>
        <taxon>Brachyura</taxon>
        <taxon>Eubrachyura</taxon>
        <taxon>Portunoidea</taxon>
        <taxon>Portunidae</taxon>
        <taxon>Portuninae</taxon>
        <taxon>Portunus</taxon>
    </lineage>
</organism>
<dbReference type="Proteomes" id="UP000324222">
    <property type="component" value="Unassembled WGS sequence"/>
</dbReference>
<comment type="caution">
    <text evidence="1">The sequence shown here is derived from an EMBL/GenBank/DDBJ whole genome shotgun (WGS) entry which is preliminary data.</text>
</comment>
<name>A0A5B7HKX8_PORTR</name>
<sequence length="59" mass="6481">MEVDELRQEHNEMASMKAIPAQLAHHTTGLRRQQGPCGAVVEMDTTIVPGQALHSDSRT</sequence>
<proteinExistence type="predicted"/>
<keyword evidence="2" id="KW-1185">Reference proteome</keyword>
<protein>
    <submittedName>
        <fullName evidence="1">Uncharacterized protein</fullName>
    </submittedName>
</protein>
<accession>A0A5B7HKX8</accession>
<evidence type="ECO:0000313" key="1">
    <source>
        <dbReference type="EMBL" id="MPC70823.1"/>
    </source>
</evidence>
<reference evidence="1 2" key="1">
    <citation type="submission" date="2019-05" db="EMBL/GenBank/DDBJ databases">
        <title>Another draft genome of Portunus trituberculatus and its Hox gene families provides insights of decapod evolution.</title>
        <authorList>
            <person name="Jeong J.-H."/>
            <person name="Song I."/>
            <person name="Kim S."/>
            <person name="Choi T."/>
            <person name="Kim D."/>
            <person name="Ryu S."/>
            <person name="Kim W."/>
        </authorList>
    </citation>
    <scope>NUCLEOTIDE SEQUENCE [LARGE SCALE GENOMIC DNA]</scope>
    <source>
        <tissue evidence="1">Muscle</tissue>
    </source>
</reference>